<accession>A0A9W9RC33</accession>
<reference evidence="4" key="2">
    <citation type="journal article" date="2023" name="IMA Fungus">
        <title>Comparative genomic study of the Penicillium genus elucidates a diverse pangenome and 15 lateral gene transfer events.</title>
        <authorList>
            <person name="Petersen C."/>
            <person name="Sorensen T."/>
            <person name="Nielsen M.R."/>
            <person name="Sondergaard T.E."/>
            <person name="Sorensen J.L."/>
            <person name="Fitzpatrick D.A."/>
            <person name="Frisvad J.C."/>
            <person name="Nielsen K.L."/>
        </authorList>
    </citation>
    <scope>NUCLEOTIDE SEQUENCE</scope>
    <source>
        <strain evidence="4">IBT 35675</strain>
    </source>
</reference>
<dbReference type="SMART" id="SM00355">
    <property type="entry name" value="ZnF_C2H2"/>
    <property type="match status" value="3"/>
</dbReference>
<feature type="region of interest" description="Disordered" evidence="2">
    <location>
        <begin position="1"/>
        <end position="87"/>
    </location>
</feature>
<dbReference type="Proteomes" id="UP001148299">
    <property type="component" value="Unassembled WGS sequence"/>
</dbReference>
<feature type="compositionally biased region" description="Low complexity" evidence="2">
    <location>
        <begin position="52"/>
        <end position="67"/>
    </location>
</feature>
<dbReference type="EMBL" id="JAPZBR010000003">
    <property type="protein sequence ID" value="KAJ5357515.1"/>
    <property type="molecule type" value="Genomic_DNA"/>
</dbReference>
<feature type="compositionally biased region" description="Low complexity" evidence="2">
    <location>
        <begin position="456"/>
        <end position="471"/>
    </location>
</feature>
<evidence type="ECO:0000313" key="5">
    <source>
        <dbReference type="Proteomes" id="UP001148299"/>
    </source>
</evidence>
<reference evidence="4" key="1">
    <citation type="submission" date="2022-12" db="EMBL/GenBank/DDBJ databases">
        <authorList>
            <person name="Petersen C."/>
        </authorList>
    </citation>
    <scope>NUCLEOTIDE SEQUENCE</scope>
    <source>
        <strain evidence="4">IBT 35675</strain>
    </source>
</reference>
<protein>
    <recommendedName>
        <fullName evidence="3">C2H2-type domain-containing protein</fullName>
    </recommendedName>
</protein>
<evidence type="ECO:0000256" key="2">
    <source>
        <dbReference type="SAM" id="MobiDB-lite"/>
    </source>
</evidence>
<feature type="region of interest" description="Disordered" evidence="2">
    <location>
        <begin position="586"/>
        <end position="612"/>
    </location>
</feature>
<dbReference type="AlphaFoldDB" id="A0A9W9RC33"/>
<keyword evidence="1" id="KW-0479">Metal-binding</keyword>
<keyword evidence="1" id="KW-0862">Zinc</keyword>
<sequence>MSTNYTNEDELNQMMGYDDNPRSSSYQSQSILTGSSGSSGLNDYSFIHPYPSSTSSADDTSQTSLSQLQDESSLVQSGLSDLTIRPPQRYESDFDGLGWAHAQTDHIPQELEIDLGGQHNPTPNPLTAAEPQTTKEPFDRTLLGITNPTASPLSSPSVELDMAMTQVWSTFRHVTSDPPYIGQNILKGLSDLETLKQLFLSKYTDPAPSTTTGSESRKKTKEAHQCMICEAKNNAKKTYNTFGSLKRHFGSIHGIADRKYRCLSPHCDRDFLRRDRAREHMIYTHKMHDMKDLAAARRKVAPPCICPACPQIIQSWDRYWEHVKVHCTKHSPAASVITGGDKSRRGGGREGGSGPNRGPSSFAEPSNAYEMPGSHQGDRPSDSNNYHTYQGGHMNKARETFQPSMILPVSDDKLSLAQPPGLDAAADEFSMNDVFDEAQYDPDFHFAGGIHQRLNQSQTPQTSQTPWVSPTDQSSQKPQKRKRSTRKQAAPKQATEQRPSSIMKCTGCGHVLSTCRQCQYLTESVGSCHNCPSREAIAAQAMHHSALPSQDRQRPLSTLVTLDPYYLQPSLPQDFSLFPMGSDQHPYPSSNWPMQYPGGSSQRQSFDSEEYDGSDDFLSRPPFIGMTMVDENHGCLLNVDKKPQSPVLEHDYKLLRSVGLGSPIKPLTLLSNLNQAMKQASIGLSSEMYTELPFRQREPLRLQTSKPTPGCQCPCVILPAVKYSAHASARLSDSERVEMTFKMSPAARESNHPLRTRVRVFVKLFKLRASVSKPTANDKKKNQLIQQETALGGVLGSDTESDHAISPISPSDSELAPVLPWTEDVQDWSFEFDLEWAVSRFSQMTSGITADTYLKHFSPNPGRILDLISMYIIHEFEICWSLGLDRVRWLLMYLMISCSSSTL</sequence>
<evidence type="ECO:0000259" key="3">
    <source>
        <dbReference type="PROSITE" id="PS50157"/>
    </source>
</evidence>
<feature type="domain" description="C2H2-type" evidence="3">
    <location>
        <begin position="260"/>
        <end position="290"/>
    </location>
</feature>
<evidence type="ECO:0000313" key="4">
    <source>
        <dbReference type="EMBL" id="KAJ5357515.1"/>
    </source>
</evidence>
<feature type="region of interest" description="Disordered" evidence="2">
    <location>
        <begin position="333"/>
        <end position="391"/>
    </location>
</feature>
<evidence type="ECO:0000256" key="1">
    <source>
        <dbReference type="PROSITE-ProRule" id="PRU00042"/>
    </source>
</evidence>
<dbReference type="Gene3D" id="3.30.160.60">
    <property type="entry name" value="Classic Zinc Finger"/>
    <property type="match status" value="1"/>
</dbReference>
<proteinExistence type="predicted"/>
<gene>
    <name evidence="4" type="ORF">N7541_004673</name>
</gene>
<keyword evidence="1" id="KW-0863">Zinc-finger</keyword>
<feature type="compositionally biased region" description="Polar residues" evidence="2">
    <location>
        <begin position="68"/>
        <end position="80"/>
    </location>
</feature>
<comment type="caution">
    <text evidence="4">The sequence shown here is derived from an EMBL/GenBank/DDBJ whole genome shotgun (WGS) entry which is preliminary data.</text>
</comment>
<dbReference type="InterPro" id="IPR013087">
    <property type="entry name" value="Znf_C2H2_type"/>
</dbReference>
<feature type="region of interest" description="Disordered" evidence="2">
    <location>
        <begin position="455"/>
        <end position="501"/>
    </location>
</feature>
<organism evidence="4 5">
    <name type="scientific">Penicillium brevicompactum</name>
    <dbReference type="NCBI Taxonomy" id="5074"/>
    <lineage>
        <taxon>Eukaryota</taxon>
        <taxon>Fungi</taxon>
        <taxon>Dikarya</taxon>
        <taxon>Ascomycota</taxon>
        <taxon>Pezizomycotina</taxon>
        <taxon>Eurotiomycetes</taxon>
        <taxon>Eurotiomycetidae</taxon>
        <taxon>Eurotiales</taxon>
        <taxon>Aspergillaceae</taxon>
        <taxon>Penicillium</taxon>
    </lineage>
</organism>
<keyword evidence="5" id="KW-1185">Reference proteome</keyword>
<dbReference type="GO" id="GO:0008270">
    <property type="term" value="F:zinc ion binding"/>
    <property type="evidence" value="ECO:0007669"/>
    <property type="project" value="UniProtKB-KW"/>
</dbReference>
<name>A0A9W9RC33_PENBR</name>
<dbReference type="PROSITE" id="PS00028">
    <property type="entry name" value="ZINC_FINGER_C2H2_1"/>
    <property type="match status" value="1"/>
</dbReference>
<feature type="compositionally biased region" description="Polar residues" evidence="2">
    <location>
        <begin position="22"/>
        <end position="33"/>
    </location>
</feature>
<dbReference type="PROSITE" id="PS50157">
    <property type="entry name" value="ZINC_FINGER_C2H2_2"/>
    <property type="match status" value="1"/>
</dbReference>
<feature type="compositionally biased region" description="Polar residues" evidence="2">
    <location>
        <begin position="587"/>
        <end position="605"/>
    </location>
</feature>